<reference evidence="2 3" key="1">
    <citation type="submission" date="2020-03" db="EMBL/GenBank/DDBJ databases">
        <title>Screen low temperature-resistant strains for efficient degradation of petroleum hydrocarbons under the low temperature.</title>
        <authorList>
            <person name="Wang Y."/>
            <person name="Chen J."/>
        </authorList>
    </citation>
    <scope>NUCLEOTIDE SEQUENCE [LARGE SCALE GENOMIC DNA]</scope>
    <source>
        <strain evidence="2 3">KB1</strain>
    </source>
</reference>
<evidence type="ECO:0000256" key="1">
    <source>
        <dbReference type="SAM" id="Coils"/>
    </source>
</evidence>
<evidence type="ECO:0000313" key="3">
    <source>
        <dbReference type="Proteomes" id="UP000502345"/>
    </source>
</evidence>
<dbReference type="AlphaFoldDB" id="A0A6G9CP12"/>
<organism evidence="2 3">
    <name type="scientific">Rhodococcus erythropolis</name>
    <name type="common">Arthrobacter picolinophilus</name>
    <dbReference type="NCBI Taxonomy" id="1833"/>
    <lineage>
        <taxon>Bacteria</taxon>
        <taxon>Bacillati</taxon>
        <taxon>Actinomycetota</taxon>
        <taxon>Actinomycetes</taxon>
        <taxon>Mycobacteriales</taxon>
        <taxon>Nocardiaceae</taxon>
        <taxon>Rhodococcus</taxon>
        <taxon>Rhodococcus erythropolis group</taxon>
    </lineage>
</organism>
<dbReference type="RefSeq" id="WP_166501959.1">
    <property type="nucleotide sequence ID" value="NZ_CP050124.1"/>
</dbReference>
<protein>
    <submittedName>
        <fullName evidence="2">Uncharacterized protein</fullName>
    </submittedName>
</protein>
<proteinExistence type="predicted"/>
<keyword evidence="1" id="KW-0175">Coiled coil</keyword>
<dbReference type="Proteomes" id="UP000502345">
    <property type="component" value="Chromosome"/>
</dbReference>
<dbReference type="EMBL" id="CP050124">
    <property type="protein sequence ID" value="QIP38628.1"/>
    <property type="molecule type" value="Genomic_DNA"/>
</dbReference>
<evidence type="ECO:0000313" key="2">
    <source>
        <dbReference type="EMBL" id="QIP38628.1"/>
    </source>
</evidence>
<gene>
    <name evidence="2" type="ORF">G9444_1384</name>
</gene>
<sequence length="221" mass="24419">MANSGGEQSREIPWAEEFVRRFGSAAKEVRGKRSAQWLSDRTAELGQRISPTVIAKLDSGHRGNVLHVWEVVLIAQALNVPPVALLYPDLIDGPVEIVPGVEVPTNDAIQWFTGERPLTLGGDLEKMDREELRSARAAIEEARRNAIGLDVMRELRAAQRARDDAIERLSFAIERSKKGYTVGLDGRRDIAEDAEARVEKALALARDRGLRFDGEAEGGNE</sequence>
<accession>A0A6G9CP12</accession>
<name>A0A6G9CP12_RHOER</name>
<feature type="coiled-coil region" evidence="1">
    <location>
        <begin position="125"/>
        <end position="175"/>
    </location>
</feature>